<dbReference type="InterPro" id="IPR014777">
    <property type="entry name" value="4pyrrole_Mease_sub1"/>
</dbReference>
<dbReference type="InterPro" id="IPR008189">
    <property type="entry name" value="rRNA_ssu_MeTfrase_I"/>
</dbReference>
<comment type="function">
    <text evidence="6">Catalyzes the 2'-O-methylation of the ribose of cytidine 1402 (C1402) in 16S rRNA.</text>
</comment>
<dbReference type="InterPro" id="IPR018063">
    <property type="entry name" value="SAM_MeTrfase_RsmI_CS"/>
</dbReference>
<dbReference type="EMBL" id="BAABQM010000004">
    <property type="protein sequence ID" value="GAA5414871.1"/>
    <property type="molecule type" value="Genomic_DNA"/>
</dbReference>
<dbReference type="InterPro" id="IPR035996">
    <property type="entry name" value="4pyrrol_Methylase_sf"/>
</dbReference>
<comment type="catalytic activity">
    <reaction evidence="6">
        <text>cytidine(1402) in 16S rRNA + S-adenosyl-L-methionine = 2'-O-methylcytidine(1402) in 16S rRNA + S-adenosyl-L-homocysteine + H(+)</text>
        <dbReference type="Rhea" id="RHEA:42924"/>
        <dbReference type="Rhea" id="RHEA-COMP:10285"/>
        <dbReference type="Rhea" id="RHEA-COMP:10286"/>
        <dbReference type="ChEBI" id="CHEBI:15378"/>
        <dbReference type="ChEBI" id="CHEBI:57856"/>
        <dbReference type="ChEBI" id="CHEBI:59789"/>
        <dbReference type="ChEBI" id="CHEBI:74495"/>
        <dbReference type="ChEBI" id="CHEBI:82748"/>
        <dbReference type="EC" id="2.1.1.198"/>
    </reaction>
</comment>
<dbReference type="SUPFAM" id="SSF53790">
    <property type="entry name" value="Tetrapyrrole methylase"/>
    <property type="match status" value="1"/>
</dbReference>
<reference evidence="8" key="1">
    <citation type="submission" date="2024-02" db="EMBL/GenBank/DDBJ databases">
        <title>Draft genome sequence of new strains in genus Ureaplasma.</title>
        <authorList>
            <person name="Nakajima Y."/>
            <person name="Segawa T."/>
        </authorList>
    </citation>
    <scope>NUCLEOTIDE SEQUENCE [LARGE SCALE GENOMIC DNA]</scope>
    <source>
        <strain evidence="8">OM1</strain>
    </source>
</reference>
<accession>A0ABP9U9R8</accession>
<dbReference type="Proteomes" id="UP001449582">
    <property type="component" value="Unassembled WGS sequence"/>
</dbReference>
<dbReference type="PANTHER" id="PTHR46111">
    <property type="entry name" value="RIBOSOMAL RNA SMALL SUBUNIT METHYLTRANSFERASE I"/>
    <property type="match status" value="1"/>
</dbReference>
<organism evidence="8 9">
    <name type="scientific">Ureaplasma ceti</name>
    <dbReference type="NCBI Taxonomy" id="3119530"/>
    <lineage>
        <taxon>Bacteria</taxon>
        <taxon>Bacillati</taxon>
        <taxon>Mycoplasmatota</taxon>
        <taxon>Mycoplasmoidales</taxon>
        <taxon>Mycoplasmoidaceae</taxon>
        <taxon>Ureaplasma</taxon>
    </lineage>
</organism>
<dbReference type="PIRSF" id="PIRSF005917">
    <property type="entry name" value="MTase_YraL"/>
    <property type="match status" value="1"/>
</dbReference>
<keyword evidence="5 6" id="KW-0949">S-adenosyl-L-methionine</keyword>
<feature type="domain" description="Tetrapyrrole methylase" evidence="7">
    <location>
        <begin position="9"/>
        <end position="210"/>
    </location>
</feature>
<evidence type="ECO:0000256" key="5">
    <source>
        <dbReference type="ARBA" id="ARBA00022691"/>
    </source>
</evidence>
<evidence type="ECO:0000256" key="4">
    <source>
        <dbReference type="ARBA" id="ARBA00022679"/>
    </source>
</evidence>
<dbReference type="Pfam" id="PF00590">
    <property type="entry name" value="TP_methylase"/>
    <property type="match status" value="1"/>
</dbReference>
<dbReference type="RefSeq" id="WP_353290032.1">
    <property type="nucleotide sequence ID" value="NZ_BAABQM010000004.1"/>
</dbReference>
<dbReference type="Gene3D" id="3.30.950.10">
    <property type="entry name" value="Methyltransferase, Cobalt-precorrin-4 Transmethylase, Domain 2"/>
    <property type="match status" value="1"/>
</dbReference>
<comment type="similarity">
    <text evidence="6">Belongs to the methyltransferase superfamily. RsmI family.</text>
</comment>
<dbReference type="PROSITE" id="PS01296">
    <property type="entry name" value="RSMI"/>
    <property type="match status" value="1"/>
</dbReference>
<dbReference type="Gene3D" id="3.40.1010.10">
    <property type="entry name" value="Cobalt-precorrin-4 Transmethylase, Domain 1"/>
    <property type="match status" value="1"/>
</dbReference>
<keyword evidence="9" id="KW-1185">Reference proteome</keyword>
<evidence type="ECO:0000256" key="6">
    <source>
        <dbReference type="HAMAP-Rule" id="MF_01877"/>
    </source>
</evidence>
<dbReference type="NCBIfam" id="TIGR00096">
    <property type="entry name" value="16S rRNA (cytidine(1402)-2'-O)-methyltransferase"/>
    <property type="match status" value="1"/>
</dbReference>
<dbReference type="HAMAP" id="MF_01877">
    <property type="entry name" value="16SrRNA_methyltr_I"/>
    <property type="match status" value="1"/>
</dbReference>
<keyword evidence="4 6" id="KW-0808">Transferase</keyword>
<protein>
    <recommendedName>
        <fullName evidence="6">Ribosomal RNA small subunit methyltransferase I</fullName>
        <ecNumber evidence="6">2.1.1.198</ecNumber>
    </recommendedName>
    <alternativeName>
        <fullName evidence="6">16S rRNA 2'-O-ribose C1402 methyltransferase</fullName>
    </alternativeName>
    <alternativeName>
        <fullName evidence="6">rRNA (cytidine-2'-O-)-methyltransferase RsmI</fullName>
    </alternativeName>
</protein>
<proteinExistence type="inferred from homology"/>
<keyword evidence="2 6" id="KW-0698">rRNA processing</keyword>
<keyword evidence="3 6" id="KW-0489">Methyltransferase</keyword>
<dbReference type="CDD" id="cd11648">
    <property type="entry name" value="RsmI"/>
    <property type="match status" value="1"/>
</dbReference>
<evidence type="ECO:0000259" key="7">
    <source>
        <dbReference type="Pfam" id="PF00590"/>
    </source>
</evidence>
<gene>
    <name evidence="6 8" type="primary">rsmI</name>
    <name evidence="8" type="ORF">UREOM_5820</name>
</gene>
<evidence type="ECO:0000256" key="1">
    <source>
        <dbReference type="ARBA" id="ARBA00022490"/>
    </source>
</evidence>
<evidence type="ECO:0000313" key="8">
    <source>
        <dbReference type="EMBL" id="GAA5414871.1"/>
    </source>
</evidence>
<dbReference type="InterPro" id="IPR014776">
    <property type="entry name" value="4pyrrole_Mease_sub2"/>
</dbReference>
<keyword evidence="1 6" id="KW-0963">Cytoplasm</keyword>
<comment type="caution">
    <text evidence="8">The sequence shown here is derived from an EMBL/GenBank/DDBJ whole genome shotgun (WGS) entry which is preliminary data.</text>
</comment>
<comment type="subcellular location">
    <subcellularLocation>
        <location evidence="6">Cytoplasm</location>
    </subcellularLocation>
</comment>
<evidence type="ECO:0000256" key="3">
    <source>
        <dbReference type="ARBA" id="ARBA00022603"/>
    </source>
</evidence>
<sequence>MKTFETEKKLTVAASPIGNLNEVSFRFMEAMENADIVLCEDTRITGNLINLLNLENKPKLIKFEKFTENDKVNEAIRLINEGNKVVLVSDAGYPLISDPGYTLVSACEEHNIAVEVINGPSSITHALVASGLPTNTFMFLGFLGKSKQVRTNSLNRYRDLKTTFVILESVHRLQDCLKDLYSVLGDQKVAIARELTKKHEEIIRTTLSEAVNLDINLKGEFVLVVYNEPEEVPTEAVDLVAEIKTMLNNNLKTKEISFLLADKYNLDSKELYKKILEVKNDQ</sequence>
<dbReference type="PANTHER" id="PTHR46111:SF1">
    <property type="entry name" value="RIBOSOMAL RNA SMALL SUBUNIT METHYLTRANSFERASE I"/>
    <property type="match status" value="1"/>
</dbReference>
<evidence type="ECO:0000313" key="9">
    <source>
        <dbReference type="Proteomes" id="UP001449582"/>
    </source>
</evidence>
<dbReference type="InterPro" id="IPR000878">
    <property type="entry name" value="4pyrrol_Mease"/>
</dbReference>
<evidence type="ECO:0000256" key="2">
    <source>
        <dbReference type="ARBA" id="ARBA00022552"/>
    </source>
</evidence>
<name>A0ABP9U9R8_9BACT</name>
<dbReference type="EC" id="2.1.1.198" evidence="6"/>